<gene>
    <name evidence="2" type="ORF">TT172_LOCUS3565</name>
</gene>
<sequence length="760" mass="86301">MVEKDDINSLLQTGSWRTSRSRSPSHYDSQGRVYEAAKPNIRVPRTLEPVSMESLSRTKRPPPPCVEDEEESLAKEYVGSIVSAVSDEEPKSRGEIDQQPILLPVHEHNPERRFVIVPGAAPEDASKTAQARYEANTCRKYVLVTSDNGAEDTESAKEEGAKETSSKQKVDQPKEKPDIPKRKSHQELPRLTTDFEHADAPPIRRSGSRRDRERPLVHQEPQDYNKSRDRSSARPPDSAFLSPAAVKHTSGRRERAYSDARSDASGRSSRSPTTRKAAEVEVFDTRRPPHSSNKYPASPGVHRRASSTTTVPRRDSPPRERIRNGPPPERPKSFLQPYGNGDPDEILAYMAPGRDFTPGRPNRDVSPPRRTPINNSPPHPRGAREMPGPSPNRRRQPRSETRDWDGYSSDEAHRERRPTLAERSYPIRSTLDPDRPTLLSPEQTRRPNPKLEPAGPTILAPLGAQHLFVPAPARWGDRAISCDFGSSPWYRIAYIMTLQHKYQDLRLLQGIASVAAQSQACAGSQLATRIWYSMMAPNSRRPVQTFSVCLGCAKMVEVLLPNLAGVFVPLNSHEPTRGICELHYAPDRKRFFDYFEEMKMTSAAALSRRTAPNLIELVDRIREISLHDECLRNTPIPNRKWHVLQRVPEFTVCEECFNSVVWPMIEDEDNGSDMARNFLKHKQLKPVASCQLYSERMRRVFLEACKYDDYDFLANCVLNRLRVLSEVKARYNELQREDQEDPEVQEELAALARQFKEVDG</sequence>
<feature type="compositionally biased region" description="Basic and acidic residues" evidence="1">
    <location>
        <begin position="276"/>
        <end position="287"/>
    </location>
</feature>
<proteinExistence type="predicted"/>
<protein>
    <submittedName>
        <fullName evidence="2">89e0308f-e4a8-4e6d-b994-b8a1571e84b8</fullName>
    </submittedName>
</protein>
<feature type="compositionally biased region" description="Polar residues" evidence="1">
    <location>
        <begin position="9"/>
        <end position="28"/>
    </location>
</feature>
<feature type="compositionally biased region" description="Basic and acidic residues" evidence="1">
    <location>
        <begin position="312"/>
        <end position="323"/>
    </location>
</feature>
<accession>A0A446BF44</accession>
<feature type="region of interest" description="Disordered" evidence="1">
    <location>
        <begin position="1"/>
        <end position="70"/>
    </location>
</feature>
<feature type="region of interest" description="Disordered" evidence="1">
    <location>
        <begin position="85"/>
        <end position="107"/>
    </location>
</feature>
<evidence type="ECO:0000313" key="3">
    <source>
        <dbReference type="Proteomes" id="UP000289323"/>
    </source>
</evidence>
<evidence type="ECO:0000256" key="1">
    <source>
        <dbReference type="SAM" id="MobiDB-lite"/>
    </source>
</evidence>
<feature type="compositionally biased region" description="Basic and acidic residues" evidence="1">
    <location>
        <begin position="397"/>
        <end position="420"/>
    </location>
</feature>
<reference evidence="2 3" key="1">
    <citation type="submission" date="2018-04" db="EMBL/GenBank/DDBJ databases">
        <authorList>
            <person name="Huttner S."/>
            <person name="Dainat J."/>
        </authorList>
    </citation>
    <scope>NUCLEOTIDE SEQUENCE [LARGE SCALE GENOMIC DNA]</scope>
</reference>
<dbReference type="EMBL" id="OUUZ01000008">
    <property type="protein sequence ID" value="SPQ21146.1"/>
    <property type="molecule type" value="Genomic_DNA"/>
</dbReference>
<organism evidence="2 3">
    <name type="scientific">Thermothielavioides terrestris</name>
    <dbReference type="NCBI Taxonomy" id="2587410"/>
    <lineage>
        <taxon>Eukaryota</taxon>
        <taxon>Fungi</taxon>
        <taxon>Dikarya</taxon>
        <taxon>Ascomycota</taxon>
        <taxon>Pezizomycotina</taxon>
        <taxon>Sordariomycetes</taxon>
        <taxon>Sordariomycetidae</taxon>
        <taxon>Sordariales</taxon>
        <taxon>Chaetomiaceae</taxon>
        <taxon>Thermothielavioides</taxon>
    </lineage>
</organism>
<feature type="compositionally biased region" description="Basic and acidic residues" evidence="1">
    <location>
        <begin position="251"/>
        <end position="264"/>
    </location>
</feature>
<feature type="compositionally biased region" description="Basic and acidic residues" evidence="1">
    <location>
        <begin position="154"/>
        <end position="199"/>
    </location>
</feature>
<name>A0A446BF44_9PEZI</name>
<evidence type="ECO:0000313" key="2">
    <source>
        <dbReference type="EMBL" id="SPQ21146.1"/>
    </source>
</evidence>
<feature type="compositionally biased region" description="Basic and acidic residues" evidence="1">
    <location>
        <begin position="208"/>
        <end position="232"/>
    </location>
</feature>
<feature type="region of interest" description="Disordered" evidence="1">
    <location>
        <begin position="145"/>
        <end position="455"/>
    </location>
</feature>
<dbReference type="Proteomes" id="UP000289323">
    <property type="component" value="Unassembled WGS sequence"/>
</dbReference>
<dbReference type="AlphaFoldDB" id="A0A446BF44"/>